<organism evidence="1 2">
    <name type="scientific">Cichlidogyrus casuarinus</name>
    <dbReference type="NCBI Taxonomy" id="1844966"/>
    <lineage>
        <taxon>Eukaryota</taxon>
        <taxon>Metazoa</taxon>
        <taxon>Spiralia</taxon>
        <taxon>Lophotrochozoa</taxon>
        <taxon>Platyhelminthes</taxon>
        <taxon>Monogenea</taxon>
        <taxon>Monopisthocotylea</taxon>
        <taxon>Dactylogyridea</taxon>
        <taxon>Ancyrocephalidae</taxon>
        <taxon>Cichlidogyrus</taxon>
    </lineage>
</organism>
<dbReference type="AlphaFoldDB" id="A0ABD2Q2E1"/>
<evidence type="ECO:0000313" key="2">
    <source>
        <dbReference type="Proteomes" id="UP001626550"/>
    </source>
</evidence>
<reference evidence="1 2" key="1">
    <citation type="submission" date="2024-11" db="EMBL/GenBank/DDBJ databases">
        <title>Adaptive evolution of stress response genes in parasites aligns with host niche diversity.</title>
        <authorList>
            <person name="Hahn C."/>
            <person name="Resl P."/>
        </authorList>
    </citation>
    <scope>NUCLEOTIDE SEQUENCE [LARGE SCALE GENOMIC DNA]</scope>
    <source>
        <strain evidence="1">EGGRZ-B1_66</strain>
        <tissue evidence="1">Body</tissue>
    </source>
</reference>
<protein>
    <submittedName>
        <fullName evidence="1">Uncharacterized protein</fullName>
    </submittedName>
</protein>
<name>A0ABD2Q2E1_9PLAT</name>
<accession>A0ABD2Q2E1</accession>
<evidence type="ECO:0000313" key="1">
    <source>
        <dbReference type="EMBL" id="KAL3313778.1"/>
    </source>
</evidence>
<proteinExistence type="predicted"/>
<dbReference type="Proteomes" id="UP001626550">
    <property type="component" value="Unassembled WGS sequence"/>
</dbReference>
<dbReference type="EMBL" id="JBJKFK010001196">
    <property type="protein sequence ID" value="KAL3313778.1"/>
    <property type="molecule type" value="Genomic_DNA"/>
</dbReference>
<keyword evidence="2" id="KW-1185">Reference proteome</keyword>
<comment type="caution">
    <text evidence="1">The sequence shown here is derived from an EMBL/GenBank/DDBJ whole genome shotgun (WGS) entry which is preliminary data.</text>
</comment>
<sequence>MDKEDTEKETIKKKIFSKELLKSNMEMEGMFSQVDVHSIRFKIIEPANETDMEEKHVKLQDKVRAFDRKLCELEMICQAIERSTEKLKIKYDSMNNTENVTRKQVIATKVAVTKRTRELKILRVQHMLVKMKAKHHEKMVGDLDKELDAQAQEISKEKSR</sequence>
<gene>
    <name evidence="1" type="ORF">Ciccas_007617</name>
</gene>